<dbReference type="PANTHER" id="PTHR24252">
    <property type="entry name" value="ACROSIN-RELATED"/>
    <property type="match status" value="1"/>
</dbReference>
<dbReference type="InterPro" id="IPR038565">
    <property type="entry name" value="CLIP_sf"/>
</dbReference>
<evidence type="ECO:0000259" key="14">
    <source>
        <dbReference type="PROSITE" id="PS51888"/>
    </source>
</evidence>
<evidence type="ECO:0000259" key="13">
    <source>
        <dbReference type="PROSITE" id="PS50240"/>
    </source>
</evidence>
<dbReference type="Gene3D" id="3.30.1640.30">
    <property type="match status" value="1"/>
</dbReference>
<protein>
    <recommendedName>
        <fullName evidence="12">CLIP domain-containing serine protease</fullName>
        <ecNumber evidence="11">3.4.21.-</ecNumber>
    </recommendedName>
</protein>
<evidence type="ECO:0000256" key="12">
    <source>
        <dbReference type="RuleBase" id="RU366078"/>
    </source>
</evidence>
<evidence type="ECO:0000256" key="8">
    <source>
        <dbReference type="ARBA" id="ARBA00023157"/>
    </source>
</evidence>
<dbReference type="Pfam" id="PF12032">
    <property type="entry name" value="CLIP"/>
    <property type="match status" value="1"/>
</dbReference>
<dbReference type="InterPro" id="IPR043504">
    <property type="entry name" value="Peptidase_S1_PA_chymotrypsin"/>
</dbReference>
<dbReference type="InterPro" id="IPR018114">
    <property type="entry name" value="TRYPSIN_HIS"/>
</dbReference>
<dbReference type="PROSITE" id="PS00135">
    <property type="entry name" value="TRYPSIN_SER"/>
    <property type="match status" value="1"/>
</dbReference>
<evidence type="ECO:0000256" key="4">
    <source>
        <dbReference type="ARBA" id="ARBA00022729"/>
    </source>
</evidence>
<dbReference type="EMBL" id="BLKM01000077">
    <property type="protein sequence ID" value="GFG28672.1"/>
    <property type="molecule type" value="Genomic_DNA"/>
</dbReference>
<evidence type="ECO:0000256" key="10">
    <source>
        <dbReference type="ARBA" id="ARBA00024195"/>
    </source>
</evidence>
<dbReference type="PROSITE" id="PS51888">
    <property type="entry name" value="CLIP"/>
    <property type="match status" value="1"/>
</dbReference>
<keyword evidence="9" id="KW-0325">Glycoprotein</keyword>
<evidence type="ECO:0000256" key="5">
    <source>
        <dbReference type="ARBA" id="ARBA00022801"/>
    </source>
</evidence>
<dbReference type="PROSITE" id="PS50240">
    <property type="entry name" value="TRYPSIN_DOM"/>
    <property type="match status" value="1"/>
</dbReference>
<evidence type="ECO:0000256" key="3">
    <source>
        <dbReference type="ARBA" id="ARBA00022670"/>
    </source>
</evidence>
<dbReference type="AlphaFoldDB" id="A0A6L2PBU0"/>
<comment type="domain">
    <text evidence="12">The clip domain consists of 35-55 residues which are 'knitted' together usually by 3 conserved disulfide bonds forming a clip-like compact structure.</text>
</comment>
<dbReference type="GO" id="GO:0005576">
    <property type="term" value="C:extracellular region"/>
    <property type="evidence" value="ECO:0007669"/>
    <property type="project" value="UniProtKB-SubCell"/>
</dbReference>
<keyword evidence="3 11" id="KW-0645">Protease</keyword>
<keyword evidence="6 11" id="KW-0720">Serine protease</keyword>
<evidence type="ECO:0000256" key="2">
    <source>
        <dbReference type="ARBA" id="ARBA00022525"/>
    </source>
</evidence>
<gene>
    <name evidence="15" type="ORF">Cfor_06588</name>
</gene>
<dbReference type="InterPro" id="IPR001254">
    <property type="entry name" value="Trypsin_dom"/>
</dbReference>
<accession>A0A6L2PBU0</accession>
<dbReference type="CDD" id="cd00190">
    <property type="entry name" value="Tryp_SPc"/>
    <property type="match status" value="1"/>
</dbReference>
<dbReference type="GO" id="GO:0006508">
    <property type="term" value="P:proteolysis"/>
    <property type="evidence" value="ECO:0007669"/>
    <property type="project" value="UniProtKB-KW"/>
</dbReference>
<comment type="subcellular location">
    <subcellularLocation>
        <location evidence="1 12">Secreted</location>
    </subcellularLocation>
</comment>
<dbReference type="EC" id="3.4.21.-" evidence="11"/>
<dbReference type="OrthoDB" id="425190at2759"/>
<dbReference type="InterPro" id="IPR001314">
    <property type="entry name" value="Peptidase_S1A"/>
</dbReference>
<dbReference type="InterPro" id="IPR033116">
    <property type="entry name" value="TRYPSIN_SER"/>
</dbReference>
<keyword evidence="4" id="KW-0732">Signal</keyword>
<keyword evidence="2 12" id="KW-0964">Secreted</keyword>
<dbReference type="SMART" id="SM00020">
    <property type="entry name" value="Tryp_SPc"/>
    <property type="match status" value="1"/>
</dbReference>
<keyword evidence="16" id="KW-1185">Reference proteome</keyword>
<evidence type="ECO:0000256" key="11">
    <source>
        <dbReference type="RuleBase" id="RU363034"/>
    </source>
</evidence>
<reference evidence="16" key="1">
    <citation type="submission" date="2020-01" db="EMBL/GenBank/DDBJ databases">
        <title>Draft genome sequence of the Termite Coptotermes fromosanus.</title>
        <authorList>
            <person name="Itakura S."/>
            <person name="Yosikawa Y."/>
            <person name="Umezawa K."/>
        </authorList>
    </citation>
    <scope>NUCLEOTIDE SEQUENCE [LARGE SCALE GENOMIC DNA]</scope>
</reference>
<dbReference type="Gene3D" id="2.40.10.10">
    <property type="entry name" value="Trypsin-like serine proteases"/>
    <property type="match status" value="1"/>
</dbReference>
<sequence>MARSESGVTCDVTATEVNCRNCVKRPPLYRVCQRQGTFVASTGVLVRKMACDRIEFHANLCEGHANGENVGDGDTARCTNPSGQDGICINIKECPILLNMLRQQRQIPGVADFLRASACGYEGTDPKVCCPGLETRPTGAPPDNSSRVSVREPVGLPDISECGTSFVEVEDRRIVGGYPAKLGAWPWLVALGYKSSPSSDIKFLCGSALITRRHVVTAGHCVHGRKDLYIARLGELDLKRDDDGTTPIDILIQDRKVHEGYNPTTFTNDIAILKLQDDITFTTLIQPICLPLPPDIRSRDFVKHYPFIAGWGSIHFNGPSSSQLLQLQIPVVTQAQCKEAFKTFSTAQIDDRVLCAGFARGGKDACQGDSGGPLMWAKNQRFYLIGIVSFGFRCAEPGYPGVYTRVTAFLDWITSQLM</sequence>
<comment type="similarity">
    <text evidence="10 12">Belongs to the peptidase S1 family. CLIP subfamily.</text>
</comment>
<evidence type="ECO:0000256" key="7">
    <source>
        <dbReference type="ARBA" id="ARBA00023145"/>
    </source>
</evidence>
<dbReference type="GO" id="GO:0004252">
    <property type="term" value="F:serine-type endopeptidase activity"/>
    <property type="evidence" value="ECO:0007669"/>
    <property type="project" value="UniProtKB-UniRule"/>
</dbReference>
<feature type="domain" description="Peptidase S1" evidence="13">
    <location>
        <begin position="174"/>
        <end position="418"/>
    </location>
</feature>
<dbReference type="FunFam" id="2.40.10.10:FF:000015">
    <property type="entry name" value="Atrial natriuretic peptide-converting enzyme"/>
    <property type="match status" value="1"/>
</dbReference>
<dbReference type="FunCoup" id="A0A6L2PBU0">
    <property type="interactions" value="2"/>
</dbReference>
<organism evidence="15 16">
    <name type="scientific">Coptotermes formosanus</name>
    <name type="common">Formosan subterranean termite</name>
    <dbReference type="NCBI Taxonomy" id="36987"/>
    <lineage>
        <taxon>Eukaryota</taxon>
        <taxon>Metazoa</taxon>
        <taxon>Ecdysozoa</taxon>
        <taxon>Arthropoda</taxon>
        <taxon>Hexapoda</taxon>
        <taxon>Insecta</taxon>
        <taxon>Pterygota</taxon>
        <taxon>Neoptera</taxon>
        <taxon>Polyneoptera</taxon>
        <taxon>Dictyoptera</taxon>
        <taxon>Blattodea</taxon>
        <taxon>Blattoidea</taxon>
        <taxon>Termitoidae</taxon>
        <taxon>Rhinotermitidae</taxon>
        <taxon>Coptotermes</taxon>
    </lineage>
</organism>
<dbReference type="FunFam" id="3.30.1640.30:FF:000001">
    <property type="entry name" value="Serine protease 7"/>
    <property type="match status" value="1"/>
</dbReference>
<evidence type="ECO:0000256" key="6">
    <source>
        <dbReference type="ARBA" id="ARBA00022825"/>
    </source>
</evidence>
<evidence type="ECO:0000256" key="1">
    <source>
        <dbReference type="ARBA" id="ARBA00004613"/>
    </source>
</evidence>
<dbReference type="SUPFAM" id="SSF50494">
    <property type="entry name" value="Trypsin-like serine proteases"/>
    <property type="match status" value="1"/>
</dbReference>
<evidence type="ECO:0000313" key="15">
    <source>
        <dbReference type="EMBL" id="GFG28672.1"/>
    </source>
</evidence>
<dbReference type="PRINTS" id="PR00722">
    <property type="entry name" value="CHYMOTRYPSIN"/>
</dbReference>
<dbReference type="PROSITE" id="PS00134">
    <property type="entry name" value="TRYPSIN_HIS"/>
    <property type="match status" value="1"/>
</dbReference>
<keyword evidence="7" id="KW-0865">Zymogen</keyword>
<name>A0A6L2PBU0_COPFO</name>
<keyword evidence="8" id="KW-1015">Disulfide bond</keyword>
<dbReference type="InterPro" id="IPR009003">
    <property type="entry name" value="Peptidase_S1_PA"/>
</dbReference>
<dbReference type="InterPro" id="IPR022700">
    <property type="entry name" value="CLIP"/>
</dbReference>
<evidence type="ECO:0000256" key="9">
    <source>
        <dbReference type="ARBA" id="ARBA00023180"/>
    </source>
</evidence>
<proteinExistence type="inferred from homology"/>
<keyword evidence="5 11" id="KW-0378">Hydrolase</keyword>
<dbReference type="PANTHER" id="PTHR24252:SF7">
    <property type="entry name" value="HYALIN"/>
    <property type="match status" value="1"/>
</dbReference>
<evidence type="ECO:0000313" key="16">
    <source>
        <dbReference type="Proteomes" id="UP000502823"/>
    </source>
</evidence>
<feature type="domain" description="Clip" evidence="14">
    <location>
        <begin position="77"/>
        <end position="130"/>
    </location>
</feature>
<dbReference type="InParanoid" id="A0A6L2PBU0"/>
<comment type="caution">
    <text evidence="15">The sequence shown here is derived from an EMBL/GenBank/DDBJ whole genome shotgun (WGS) entry which is preliminary data.</text>
</comment>
<dbReference type="Pfam" id="PF00089">
    <property type="entry name" value="Trypsin"/>
    <property type="match status" value="1"/>
</dbReference>
<dbReference type="SMART" id="SM00680">
    <property type="entry name" value="CLIP"/>
    <property type="match status" value="1"/>
</dbReference>
<dbReference type="Proteomes" id="UP000502823">
    <property type="component" value="Unassembled WGS sequence"/>
</dbReference>